<feature type="region of interest" description="Disordered" evidence="5">
    <location>
        <begin position="1139"/>
        <end position="1184"/>
    </location>
</feature>
<dbReference type="Gene3D" id="3.30.565.10">
    <property type="entry name" value="Histidine kinase-like ATPase, C-terminal domain"/>
    <property type="match status" value="1"/>
</dbReference>
<dbReference type="InterPro" id="IPR005467">
    <property type="entry name" value="His_kinase_dom"/>
</dbReference>
<dbReference type="CDD" id="cd00082">
    <property type="entry name" value="HisKA"/>
    <property type="match status" value="1"/>
</dbReference>
<dbReference type="InterPro" id="IPR003661">
    <property type="entry name" value="HisK_dim/P_dom"/>
</dbReference>
<keyword evidence="6" id="KW-0812">Transmembrane</keyword>
<dbReference type="Pfam" id="PF00512">
    <property type="entry name" value="HisKA"/>
    <property type="match status" value="1"/>
</dbReference>
<dbReference type="SUPFAM" id="SSF52172">
    <property type="entry name" value="CheY-like"/>
    <property type="match status" value="1"/>
</dbReference>
<dbReference type="InterPro" id="IPR011006">
    <property type="entry name" value="CheY-like_superfamily"/>
</dbReference>
<dbReference type="InterPro" id="IPR001789">
    <property type="entry name" value="Sig_transdc_resp-reg_receiver"/>
</dbReference>
<gene>
    <name evidence="9" type="ORF">KFL_003030040</name>
</gene>
<evidence type="ECO:0000313" key="10">
    <source>
        <dbReference type="Proteomes" id="UP000054558"/>
    </source>
</evidence>
<dbReference type="CDD" id="cd17546">
    <property type="entry name" value="REC_hyHK_CKI1_RcsC-like"/>
    <property type="match status" value="1"/>
</dbReference>
<dbReference type="SUPFAM" id="SSF47384">
    <property type="entry name" value="Homodimeric domain of signal transducing histidine kinase"/>
    <property type="match status" value="1"/>
</dbReference>
<keyword evidence="6" id="KW-0472">Membrane</keyword>
<feature type="transmembrane region" description="Helical" evidence="6">
    <location>
        <begin position="191"/>
        <end position="211"/>
    </location>
</feature>
<evidence type="ECO:0000259" key="7">
    <source>
        <dbReference type="PROSITE" id="PS50109"/>
    </source>
</evidence>
<feature type="modified residue" description="4-aspartylphosphate" evidence="4">
    <location>
        <position position="1312"/>
    </location>
</feature>
<feature type="transmembrane region" description="Helical" evidence="6">
    <location>
        <begin position="334"/>
        <end position="355"/>
    </location>
</feature>
<dbReference type="PROSITE" id="PS50109">
    <property type="entry name" value="HIS_KIN"/>
    <property type="match status" value="1"/>
</dbReference>
<dbReference type="Pfam" id="PF02518">
    <property type="entry name" value="HATPase_c"/>
    <property type="match status" value="1"/>
</dbReference>
<dbReference type="SUPFAM" id="SSF55874">
    <property type="entry name" value="ATPase domain of HSP90 chaperone/DNA topoisomerase II/histidine kinase"/>
    <property type="match status" value="1"/>
</dbReference>
<keyword evidence="3 4" id="KW-0597">Phosphoprotein</keyword>
<feature type="domain" description="Histidine kinase" evidence="7">
    <location>
        <begin position="392"/>
        <end position="686"/>
    </location>
</feature>
<dbReference type="Pfam" id="PF00072">
    <property type="entry name" value="Response_reg"/>
    <property type="match status" value="1"/>
</dbReference>
<accession>A0A1Y1IC43</accession>
<evidence type="ECO:0000256" key="5">
    <source>
        <dbReference type="SAM" id="MobiDB-lite"/>
    </source>
</evidence>
<evidence type="ECO:0000256" key="2">
    <source>
        <dbReference type="ARBA" id="ARBA00012438"/>
    </source>
</evidence>
<comment type="catalytic activity">
    <reaction evidence="1">
        <text>ATP + protein L-histidine = ADP + protein N-phospho-L-histidine.</text>
        <dbReference type="EC" id="2.7.13.3"/>
    </reaction>
</comment>
<feature type="transmembrane region" description="Helical" evidence="6">
    <location>
        <begin position="165"/>
        <end position="185"/>
    </location>
</feature>
<feature type="compositionally biased region" description="Polar residues" evidence="5">
    <location>
        <begin position="710"/>
        <end position="719"/>
    </location>
</feature>
<feature type="region of interest" description="Disordered" evidence="5">
    <location>
        <begin position="556"/>
        <end position="581"/>
    </location>
</feature>
<dbReference type="Proteomes" id="UP000054558">
    <property type="component" value="Unassembled WGS sequence"/>
</dbReference>
<sequence length="1362" mass="145498">MDVTARRNVEQLTEENQEHALEFGAKSFSKYLSGTTQMARQIAETIILTPQVRSADLTKSSALEQMVSPIILATLKSSPSASFCRFQTPDGLVSGFRRFDDGAIRHFFANQSSAPPSSSTGYSTMPLFIVNVDRFGNPTSPPKSALPGDFRETAPYKETLITGKMAWGIVWAYNSTLVFLAAQAVRDPVSNVTLGVALGTATTVTLSNLLASNRPQHAGLLYVFEAETGKLICSSDLTGLYGSMRVTSDDASILVANASNPLMRGSARVLFKDAATKSLSQVGNASFESVDLAGAKHYVSSIELEVEGKKLVTVMVIPRSVTWDDIDKTSSRELIIISAITAGVLVLGCVLIVLLTCRVSREMLLRAQLIRSMQLKEQAEKASDYKSQFLAAMSHDVRTPLCCIIGLLEVLLGDSRLHIEQRSSLKQVRLCALQLLDLLKSILDLSKVESGKLTLEPGPFDLGQELEALVDMFAVQCAKKNVALVLDLDDCLPRKVVGDCARVRQILANLVGNAVTFTNEGQIVVRASPSGARAPRPAPRPILKALRTMVRSVSQRFSRSRRRTTVRSEGSGVRQSAPPEPRQSALAEWIAGYANKLRAAILSRVTAEQAGKITVVFEVDDTGVGIPPSRRKAVLGSFTQGSRQGGGYGLGLAMVRNLVTLMRGGLHIEDKQGPGTLFRFHIVLELPPSYEESPFSTPKGTFKSKASRRATATKTSQVAASPFPKGPSRRATGVNTPGVNVPQFVRQELSLLEQVEGGTVLLLKADRVGREAAAGWMTRRGFRVLEAERWGGLRHAFRVLLGGKHTVWFEDEEADDLAELRTGQNGRPNGDVSPDSRVRRPSRFRQSEGDAVPGEKGTDRNGRPDGNVSSDSRVRRPSAIRQSGGDPASSDKVTLADSHLFGQLLEGDSRVRPPFAVRHSGGEPVPGEKVTAADSQLSGQPLERDSRVRRPTVTVTATRHSGGDSVPGEKVTSAGSRLFGQPLIGNSTRQSGRGKAPGTCFLILDTAVVPGFPSPEALATALRSLMEEYDPTAPNAPRVVVAWLVSFALPGAVYEEMRSASGCRIIAYDVLHPSRLMSLLTAMVSDNPNPDVLLGSAVPAAAAPVWSQFVRSPKKAFALTEEERQEVLIQSGMAFASTRGAVDEKGPERAADSAPSGGIASSTAERVLSQESTTTSATNGDDVTEIKAPASLTVADNQAGSIGVNQTGGGKEIVSPGKEPGGTGLALAGVHVLIVEDTVMLRKLATTILTRVGAKVFAVENGRQAVNAVLAAMALQLCTQKAAPSLSEFGPPADALAEDLRTSGCFDLVLMDCQMPVLDGYGATIEIRQLEQGENVHVPIVALTAHAMATDKEKCLSVGMDG</sequence>
<dbReference type="SMART" id="SM00388">
    <property type="entry name" value="HisKA"/>
    <property type="match status" value="1"/>
</dbReference>
<dbReference type="InterPro" id="IPR004358">
    <property type="entry name" value="Sig_transdc_His_kin-like_C"/>
</dbReference>
<evidence type="ECO:0000256" key="1">
    <source>
        <dbReference type="ARBA" id="ARBA00000085"/>
    </source>
</evidence>
<feature type="compositionally biased region" description="Polar residues" evidence="5">
    <location>
        <begin position="1159"/>
        <end position="1181"/>
    </location>
</feature>
<dbReference type="EC" id="2.7.13.3" evidence="2"/>
<dbReference type="OMA" id="WHRIDAR"/>
<evidence type="ECO:0000256" key="3">
    <source>
        <dbReference type="ARBA" id="ARBA00022553"/>
    </source>
</evidence>
<dbReference type="PROSITE" id="PS50110">
    <property type="entry name" value="RESPONSE_REGULATORY"/>
    <property type="match status" value="1"/>
</dbReference>
<feature type="region of interest" description="Disordered" evidence="5">
    <location>
        <begin position="913"/>
        <end position="947"/>
    </location>
</feature>
<name>A0A1Y1IC43_KLENI</name>
<dbReference type="STRING" id="105231.A0A1Y1IC43"/>
<keyword evidence="10" id="KW-1185">Reference proteome</keyword>
<evidence type="ECO:0000256" key="4">
    <source>
        <dbReference type="PROSITE-ProRule" id="PRU00169"/>
    </source>
</evidence>
<feature type="domain" description="Response regulatory" evidence="8">
    <location>
        <begin position="1231"/>
        <end position="1362"/>
    </location>
</feature>
<protein>
    <recommendedName>
        <fullName evidence="2">histidine kinase</fullName>
        <ecNumber evidence="2">2.7.13.3</ecNumber>
    </recommendedName>
</protein>
<proteinExistence type="predicted"/>
<dbReference type="InterPro" id="IPR003594">
    <property type="entry name" value="HATPase_dom"/>
</dbReference>
<feature type="compositionally biased region" description="Basic and acidic residues" evidence="5">
    <location>
        <begin position="1141"/>
        <end position="1151"/>
    </location>
</feature>
<dbReference type="SMART" id="SM00387">
    <property type="entry name" value="HATPase_c"/>
    <property type="match status" value="1"/>
</dbReference>
<dbReference type="SMART" id="SM00448">
    <property type="entry name" value="REC"/>
    <property type="match status" value="1"/>
</dbReference>
<feature type="region of interest" description="Disordered" evidence="5">
    <location>
        <begin position="819"/>
        <end position="893"/>
    </location>
</feature>
<dbReference type="OrthoDB" id="60033at2759"/>
<dbReference type="PANTHER" id="PTHR43719:SF75">
    <property type="entry name" value="HISTIDINE KINASE CKI1"/>
    <property type="match status" value="1"/>
</dbReference>
<dbReference type="InterPro" id="IPR050956">
    <property type="entry name" value="2C_system_His_kinase"/>
</dbReference>
<dbReference type="GO" id="GO:0000155">
    <property type="term" value="F:phosphorelay sensor kinase activity"/>
    <property type="evidence" value="ECO:0007669"/>
    <property type="project" value="InterPro"/>
</dbReference>
<dbReference type="Gene3D" id="1.10.287.130">
    <property type="match status" value="1"/>
</dbReference>
<evidence type="ECO:0000259" key="8">
    <source>
        <dbReference type="PROSITE" id="PS50110"/>
    </source>
</evidence>
<dbReference type="PRINTS" id="PR00344">
    <property type="entry name" value="BCTRLSENSOR"/>
</dbReference>
<feature type="region of interest" description="Disordered" evidence="5">
    <location>
        <begin position="692"/>
        <end position="735"/>
    </location>
</feature>
<dbReference type="InterPro" id="IPR036097">
    <property type="entry name" value="HisK_dim/P_sf"/>
</dbReference>
<dbReference type="EMBL" id="DF237252">
    <property type="protein sequence ID" value="GAQ86661.1"/>
    <property type="molecule type" value="Genomic_DNA"/>
</dbReference>
<keyword evidence="9" id="KW-0808">Transferase</keyword>
<keyword evidence="6" id="KW-1133">Transmembrane helix</keyword>
<dbReference type="PANTHER" id="PTHR43719">
    <property type="entry name" value="TWO-COMPONENT HISTIDINE KINASE"/>
    <property type="match status" value="1"/>
</dbReference>
<evidence type="ECO:0000313" key="9">
    <source>
        <dbReference type="EMBL" id="GAQ86661.1"/>
    </source>
</evidence>
<reference evidence="9 10" key="1">
    <citation type="journal article" date="2014" name="Nat. Commun.">
        <title>Klebsormidium flaccidum genome reveals primary factors for plant terrestrial adaptation.</title>
        <authorList>
            <person name="Hori K."/>
            <person name="Maruyama F."/>
            <person name="Fujisawa T."/>
            <person name="Togashi T."/>
            <person name="Yamamoto N."/>
            <person name="Seo M."/>
            <person name="Sato S."/>
            <person name="Yamada T."/>
            <person name="Mori H."/>
            <person name="Tajima N."/>
            <person name="Moriyama T."/>
            <person name="Ikeuchi M."/>
            <person name="Watanabe M."/>
            <person name="Wada H."/>
            <person name="Kobayashi K."/>
            <person name="Saito M."/>
            <person name="Masuda T."/>
            <person name="Sasaki-Sekimoto Y."/>
            <person name="Mashiguchi K."/>
            <person name="Awai K."/>
            <person name="Shimojima M."/>
            <person name="Masuda S."/>
            <person name="Iwai M."/>
            <person name="Nobusawa T."/>
            <person name="Narise T."/>
            <person name="Kondo S."/>
            <person name="Saito H."/>
            <person name="Sato R."/>
            <person name="Murakawa M."/>
            <person name="Ihara Y."/>
            <person name="Oshima-Yamada Y."/>
            <person name="Ohtaka K."/>
            <person name="Satoh M."/>
            <person name="Sonobe K."/>
            <person name="Ishii M."/>
            <person name="Ohtani R."/>
            <person name="Kanamori-Sato M."/>
            <person name="Honoki R."/>
            <person name="Miyazaki D."/>
            <person name="Mochizuki H."/>
            <person name="Umetsu J."/>
            <person name="Higashi K."/>
            <person name="Shibata D."/>
            <person name="Kamiya Y."/>
            <person name="Sato N."/>
            <person name="Nakamura Y."/>
            <person name="Tabata S."/>
            <person name="Ida S."/>
            <person name="Kurokawa K."/>
            <person name="Ohta H."/>
        </authorList>
    </citation>
    <scope>NUCLEOTIDE SEQUENCE [LARGE SCALE GENOMIC DNA]</scope>
    <source>
        <strain evidence="9 10">NIES-2285</strain>
    </source>
</reference>
<dbReference type="InterPro" id="IPR036890">
    <property type="entry name" value="HATPase_C_sf"/>
</dbReference>
<keyword evidence="9" id="KW-0418">Kinase</keyword>
<evidence type="ECO:0000256" key="6">
    <source>
        <dbReference type="SAM" id="Phobius"/>
    </source>
</evidence>
<dbReference type="Gene3D" id="3.40.50.2300">
    <property type="match status" value="1"/>
</dbReference>
<organism evidence="9 10">
    <name type="scientific">Klebsormidium nitens</name>
    <name type="common">Green alga</name>
    <name type="synonym">Ulothrix nitens</name>
    <dbReference type="NCBI Taxonomy" id="105231"/>
    <lineage>
        <taxon>Eukaryota</taxon>
        <taxon>Viridiplantae</taxon>
        <taxon>Streptophyta</taxon>
        <taxon>Klebsormidiophyceae</taxon>
        <taxon>Klebsormidiales</taxon>
        <taxon>Klebsormidiaceae</taxon>
        <taxon>Klebsormidium</taxon>
    </lineage>
</organism>